<reference evidence="3 4" key="1">
    <citation type="submission" date="2018-07" db="EMBL/GenBank/DDBJ databases">
        <title>Freshwater and sediment microbial communities from various areas in North America, analyzing microbe dynamics in response to fracking.</title>
        <authorList>
            <person name="Lamendella R."/>
        </authorList>
    </citation>
    <scope>NUCLEOTIDE SEQUENCE [LARGE SCALE GENOMIC DNA]</scope>
    <source>
        <strain evidence="3 4">114E</strain>
        <strain evidence="2 5">114E_o</strain>
    </source>
</reference>
<organism evidence="3 4">
    <name type="scientific">Marinobacter nauticus</name>
    <name type="common">Marinobacter hydrocarbonoclasticus</name>
    <name type="synonym">Marinobacter aquaeolei</name>
    <dbReference type="NCBI Taxonomy" id="2743"/>
    <lineage>
        <taxon>Bacteria</taxon>
        <taxon>Pseudomonadati</taxon>
        <taxon>Pseudomonadota</taxon>
        <taxon>Gammaproteobacteria</taxon>
        <taxon>Pseudomonadales</taxon>
        <taxon>Marinobacteraceae</taxon>
        <taxon>Marinobacter</taxon>
    </lineage>
</organism>
<sequence length="355" mass="37961">MAARYESHNLKTSQLGLSLVELMIALVLGLLLSTGVITIFISAKQDYQVQDAMSQLQENGRFSLEFLARDIRMAGFSGCSNDMPTANSVDNAPPSVGGFAEGLEGFDGDEATVPTSRFPSVLANTDAVVLHVADIGSELVVNNHNPSSAQIDVTNAHAYKPGAIMMIVDSNCSSRGIFVMSGPTNNNDNATNVVHNTGKTFSYGSVSGVGNCTKALKGDFSCDDTANASSTAYSDGSSVFSITSIGYYIRDPAQDNTLTSPTLYRVSFSSEFDTTGADVYQPIVEGVSDLDILYGVYDESAKTLQYKTANAVEVADEWRQVISVRLEVEAQSLTPVEGSALTRTYVRTVKLRNRG</sequence>
<dbReference type="InterPro" id="IPR032092">
    <property type="entry name" value="PilW"/>
</dbReference>
<dbReference type="EMBL" id="QNSA01000010">
    <property type="protein sequence ID" value="RBP70381.1"/>
    <property type="molecule type" value="Genomic_DNA"/>
</dbReference>
<evidence type="ECO:0000313" key="4">
    <source>
        <dbReference type="Proteomes" id="UP000252795"/>
    </source>
</evidence>
<dbReference type="Proteomes" id="UP000253065">
    <property type="component" value="Unassembled WGS sequence"/>
</dbReference>
<evidence type="ECO:0000256" key="1">
    <source>
        <dbReference type="SAM" id="Phobius"/>
    </source>
</evidence>
<dbReference type="GO" id="GO:0043683">
    <property type="term" value="P:type IV pilus assembly"/>
    <property type="evidence" value="ECO:0007669"/>
    <property type="project" value="InterPro"/>
</dbReference>
<keyword evidence="1" id="KW-0472">Membrane</keyword>
<evidence type="ECO:0000313" key="5">
    <source>
        <dbReference type="Proteomes" id="UP000253065"/>
    </source>
</evidence>
<name>A0A368USI5_MARNT</name>
<dbReference type="AlphaFoldDB" id="A0A368USI5"/>
<dbReference type="Proteomes" id="UP000252795">
    <property type="component" value="Unassembled WGS sequence"/>
</dbReference>
<feature type="transmembrane region" description="Helical" evidence="1">
    <location>
        <begin position="20"/>
        <end position="43"/>
    </location>
</feature>
<dbReference type="RefSeq" id="WP_113880377.1">
    <property type="nucleotide sequence ID" value="NZ_QNSA01000010.1"/>
</dbReference>
<keyword evidence="5" id="KW-1185">Reference proteome</keyword>
<protein>
    <submittedName>
        <fullName evidence="3">Type IV pilus assembly protein PilW</fullName>
    </submittedName>
</protein>
<evidence type="ECO:0000313" key="3">
    <source>
        <dbReference type="EMBL" id="RCW31766.1"/>
    </source>
</evidence>
<gene>
    <name evidence="3" type="ORF">DET51_11019</name>
    <name evidence="2" type="ORF">DET64_11019</name>
</gene>
<comment type="caution">
    <text evidence="3">The sequence shown here is derived from an EMBL/GenBank/DDBJ whole genome shotgun (WGS) entry which is preliminary data.</text>
</comment>
<evidence type="ECO:0000313" key="2">
    <source>
        <dbReference type="EMBL" id="RBP70381.1"/>
    </source>
</evidence>
<keyword evidence="1" id="KW-1133">Transmembrane helix</keyword>
<keyword evidence="1" id="KW-0812">Transmembrane</keyword>
<dbReference type="Pfam" id="PF16074">
    <property type="entry name" value="PilW"/>
    <property type="match status" value="1"/>
</dbReference>
<accession>A0A368USI5</accession>
<dbReference type="EMBL" id="QPJB01000010">
    <property type="protein sequence ID" value="RCW31766.1"/>
    <property type="molecule type" value="Genomic_DNA"/>
</dbReference>
<proteinExistence type="predicted"/>